<dbReference type="PaxDb" id="8022-A0A060VP23"/>
<dbReference type="Proteomes" id="UP000193380">
    <property type="component" value="Unassembled WGS sequence"/>
</dbReference>
<reference evidence="2" key="2">
    <citation type="submission" date="2014-03" db="EMBL/GenBank/DDBJ databases">
        <authorList>
            <person name="Genoscope - CEA"/>
        </authorList>
    </citation>
    <scope>NUCLEOTIDE SEQUENCE</scope>
</reference>
<feature type="region of interest" description="Disordered" evidence="1">
    <location>
        <begin position="116"/>
        <end position="137"/>
    </location>
</feature>
<dbReference type="AlphaFoldDB" id="A0A060VP23"/>
<evidence type="ECO:0000256" key="1">
    <source>
        <dbReference type="SAM" id="MobiDB-lite"/>
    </source>
</evidence>
<organism evidence="2 3">
    <name type="scientific">Oncorhynchus mykiss</name>
    <name type="common">Rainbow trout</name>
    <name type="synonym">Salmo gairdneri</name>
    <dbReference type="NCBI Taxonomy" id="8022"/>
    <lineage>
        <taxon>Eukaryota</taxon>
        <taxon>Metazoa</taxon>
        <taxon>Chordata</taxon>
        <taxon>Craniata</taxon>
        <taxon>Vertebrata</taxon>
        <taxon>Euteleostomi</taxon>
        <taxon>Actinopterygii</taxon>
        <taxon>Neopterygii</taxon>
        <taxon>Teleostei</taxon>
        <taxon>Protacanthopterygii</taxon>
        <taxon>Salmoniformes</taxon>
        <taxon>Salmonidae</taxon>
        <taxon>Salmoninae</taxon>
        <taxon>Oncorhynchus</taxon>
    </lineage>
</organism>
<evidence type="ECO:0000313" key="2">
    <source>
        <dbReference type="EMBL" id="CDQ56576.1"/>
    </source>
</evidence>
<evidence type="ECO:0000313" key="3">
    <source>
        <dbReference type="Proteomes" id="UP000193380"/>
    </source>
</evidence>
<reference evidence="2" key="1">
    <citation type="journal article" date="2014" name="Nat. Commun.">
        <title>The rainbow trout genome provides novel insights into evolution after whole-genome duplication in vertebrates.</title>
        <authorList>
            <person name="Berthelot C."/>
            <person name="Brunet F."/>
            <person name="Chalopin D."/>
            <person name="Juanchich A."/>
            <person name="Bernard M."/>
            <person name="Noel B."/>
            <person name="Bento P."/>
            <person name="Da Silva C."/>
            <person name="Labadie K."/>
            <person name="Alberti A."/>
            <person name="Aury J.M."/>
            <person name="Louis A."/>
            <person name="Dehais P."/>
            <person name="Bardou P."/>
            <person name="Montfort J."/>
            <person name="Klopp C."/>
            <person name="Cabau C."/>
            <person name="Gaspin C."/>
            <person name="Thorgaard G.H."/>
            <person name="Boussaha M."/>
            <person name="Quillet E."/>
            <person name="Guyomard R."/>
            <person name="Galiana D."/>
            <person name="Bobe J."/>
            <person name="Volff J.N."/>
            <person name="Genet C."/>
            <person name="Wincker P."/>
            <person name="Jaillon O."/>
            <person name="Roest Crollius H."/>
            <person name="Guiguen Y."/>
        </authorList>
    </citation>
    <scope>NUCLEOTIDE SEQUENCE [LARGE SCALE GENOMIC DNA]</scope>
</reference>
<sequence length="239" mass="26901">MGQRGSISKWVNELSPALTKIVCACSPADLCVCSFLIVSLKREIQCLKEELSMVTGEKREDQLTQEEIHKMEELVKVFLEDPDCEVTLALGPDMRKIHYCFSLLKVMIRERLSIGDEVGDHPSPPPPVVVPDQKDSPQLQPADLTKLREMLTQRDNEISILPMLQPYKYYSSSSLSSVCDYELENVLANTFSISVEVIIVEPIKKQLSSRKGHFLPDHQKGPPDCGYPVPTFHVLTLCC</sequence>
<dbReference type="EMBL" id="FR904266">
    <property type="protein sequence ID" value="CDQ56576.1"/>
    <property type="molecule type" value="Genomic_DNA"/>
</dbReference>
<dbReference type="STRING" id="8022.A0A060VP23"/>
<accession>A0A060VP23</accession>
<proteinExistence type="predicted"/>
<gene>
    <name evidence="2" type="ORF">GSONMT00082154001</name>
</gene>
<name>A0A060VP23_ONCMY</name>
<protein>
    <submittedName>
        <fullName evidence="2">Uncharacterized protein</fullName>
    </submittedName>
</protein>